<dbReference type="EMBL" id="BAAAUF010000032">
    <property type="protein sequence ID" value="GAA3050884.1"/>
    <property type="molecule type" value="Genomic_DNA"/>
</dbReference>
<protein>
    <submittedName>
        <fullName evidence="2">SRPBCC family protein</fullName>
    </submittedName>
</protein>
<dbReference type="Gene3D" id="3.30.530.20">
    <property type="match status" value="1"/>
</dbReference>
<dbReference type="PANTHER" id="PTHR33824">
    <property type="entry name" value="POLYKETIDE CYCLASE/DEHYDRASE AND LIPID TRANSPORT SUPERFAMILY PROTEIN"/>
    <property type="match status" value="1"/>
</dbReference>
<dbReference type="InterPro" id="IPR005031">
    <property type="entry name" value="COQ10_START"/>
</dbReference>
<name>A0ABP6LLT0_9ACTN</name>
<proteinExistence type="predicted"/>
<dbReference type="SUPFAM" id="SSF55961">
    <property type="entry name" value="Bet v1-like"/>
    <property type="match status" value="1"/>
</dbReference>
<gene>
    <name evidence="2" type="ORF">GCM10010448_37440</name>
</gene>
<dbReference type="InterPro" id="IPR047137">
    <property type="entry name" value="ORF3"/>
</dbReference>
<evidence type="ECO:0000313" key="3">
    <source>
        <dbReference type="Proteomes" id="UP001501532"/>
    </source>
</evidence>
<comment type="caution">
    <text evidence="2">The sequence shown here is derived from an EMBL/GenBank/DDBJ whole genome shotgun (WGS) entry which is preliminary data.</text>
</comment>
<accession>A0ABP6LLT0</accession>
<dbReference type="CDD" id="cd07817">
    <property type="entry name" value="SRPBCC_8"/>
    <property type="match status" value="1"/>
</dbReference>
<dbReference type="Proteomes" id="UP001501532">
    <property type="component" value="Unassembled WGS sequence"/>
</dbReference>
<reference evidence="3" key="1">
    <citation type="journal article" date="2019" name="Int. J. Syst. Evol. Microbiol.">
        <title>The Global Catalogue of Microorganisms (GCM) 10K type strain sequencing project: providing services to taxonomists for standard genome sequencing and annotation.</title>
        <authorList>
            <consortium name="The Broad Institute Genomics Platform"/>
            <consortium name="The Broad Institute Genome Sequencing Center for Infectious Disease"/>
            <person name="Wu L."/>
            <person name="Ma J."/>
        </authorList>
    </citation>
    <scope>NUCLEOTIDE SEQUENCE [LARGE SCALE GENOMIC DNA]</scope>
    <source>
        <strain evidence="3">JCM 9091</strain>
    </source>
</reference>
<organism evidence="2 3">
    <name type="scientific">Streptomyces glomeratus</name>
    <dbReference type="NCBI Taxonomy" id="284452"/>
    <lineage>
        <taxon>Bacteria</taxon>
        <taxon>Bacillati</taxon>
        <taxon>Actinomycetota</taxon>
        <taxon>Actinomycetes</taxon>
        <taxon>Kitasatosporales</taxon>
        <taxon>Streptomycetaceae</taxon>
        <taxon>Streptomyces</taxon>
    </lineage>
</organism>
<sequence length="150" mass="17082">MSQVEESIEVDVPVRTAYNQWTQFADFPQFMDGVERIEQRTDTLTHWVTKIGGVQREFDAEITEQIPDERVAWTTVNGEAKQAGVVTFHRLDDTRTKVMLQLDYDPQGLAETVGDKLGFVKRQATGDLKRFKEFIESRGGAETGAWRGEV</sequence>
<dbReference type="RefSeq" id="WP_234517379.1">
    <property type="nucleotide sequence ID" value="NZ_BAAAUF010000032.1"/>
</dbReference>
<dbReference type="PANTHER" id="PTHR33824:SF7">
    <property type="entry name" value="POLYKETIDE CYCLASE_DEHYDRASE AND LIPID TRANSPORT SUPERFAMILY PROTEIN"/>
    <property type="match status" value="1"/>
</dbReference>
<evidence type="ECO:0000259" key="1">
    <source>
        <dbReference type="Pfam" id="PF03364"/>
    </source>
</evidence>
<dbReference type="InterPro" id="IPR023393">
    <property type="entry name" value="START-like_dom_sf"/>
</dbReference>
<feature type="domain" description="Coenzyme Q-binding protein COQ10 START" evidence="1">
    <location>
        <begin position="10"/>
        <end position="131"/>
    </location>
</feature>
<keyword evidence="3" id="KW-1185">Reference proteome</keyword>
<evidence type="ECO:0000313" key="2">
    <source>
        <dbReference type="EMBL" id="GAA3050884.1"/>
    </source>
</evidence>
<dbReference type="Pfam" id="PF03364">
    <property type="entry name" value="Polyketide_cyc"/>
    <property type="match status" value="1"/>
</dbReference>